<evidence type="ECO:0000256" key="7">
    <source>
        <dbReference type="ARBA" id="ARBA00023136"/>
    </source>
</evidence>
<protein>
    <submittedName>
        <fullName evidence="11">NhaC family Na+:H+ antiporter</fullName>
    </submittedName>
</protein>
<dbReference type="RefSeq" id="WP_234926110.1">
    <property type="nucleotide sequence ID" value="NZ_BAAACS010000002.1"/>
</dbReference>
<name>A0ABS4EAB2_9FIRM</name>
<organism evidence="11 12">
    <name type="scientific">Metaclostridioides mangenotii</name>
    <dbReference type="NCBI Taxonomy" id="1540"/>
    <lineage>
        <taxon>Bacteria</taxon>
        <taxon>Bacillati</taxon>
        <taxon>Bacillota</taxon>
        <taxon>Clostridia</taxon>
        <taxon>Peptostreptococcales</taxon>
        <taxon>Peptostreptococcaceae</taxon>
        <taxon>Metaclostridioides</taxon>
    </lineage>
</organism>
<evidence type="ECO:0000256" key="8">
    <source>
        <dbReference type="ARBA" id="ARBA00038435"/>
    </source>
</evidence>
<feature type="transmembrane region" description="Helical" evidence="9">
    <location>
        <begin position="236"/>
        <end position="255"/>
    </location>
</feature>
<feature type="transmembrane region" description="Helical" evidence="9">
    <location>
        <begin position="110"/>
        <end position="133"/>
    </location>
</feature>
<evidence type="ECO:0000256" key="6">
    <source>
        <dbReference type="ARBA" id="ARBA00022989"/>
    </source>
</evidence>
<evidence type="ECO:0000256" key="2">
    <source>
        <dbReference type="ARBA" id="ARBA00022448"/>
    </source>
</evidence>
<dbReference type="InterPro" id="IPR004770">
    <property type="entry name" value="Na/H_antiport_NhaC"/>
</dbReference>
<evidence type="ECO:0000256" key="9">
    <source>
        <dbReference type="SAM" id="Phobius"/>
    </source>
</evidence>
<feature type="transmembrane region" description="Helical" evidence="9">
    <location>
        <begin position="77"/>
        <end position="98"/>
    </location>
</feature>
<keyword evidence="3" id="KW-0050">Antiport</keyword>
<dbReference type="PANTHER" id="PTHR33451">
    <property type="entry name" value="MALATE-2H(+)/NA(+)-LACTATE ANTIPORTER"/>
    <property type="match status" value="1"/>
</dbReference>
<evidence type="ECO:0000256" key="4">
    <source>
        <dbReference type="ARBA" id="ARBA00022475"/>
    </source>
</evidence>
<evidence type="ECO:0000256" key="5">
    <source>
        <dbReference type="ARBA" id="ARBA00022692"/>
    </source>
</evidence>
<evidence type="ECO:0000313" key="11">
    <source>
        <dbReference type="EMBL" id="MBP1854883.1"/>
    </source>
</evidence>
<feature type="domain" description="Na+/H+ antiporter NhaC-like C-terminal" evidence="10">
    <location>
        <begin position="161"/>
        <end position="455"/>
    </location>
</feature>
<comment type="caution">
    <text evidence="11">The sequence shown here is derived from an EMBL/GenBank/DDBJ whole genome shotgun (WGS) entry which is preliminary data.</text>
</comment>
<accession>A0ABS4EAB2</accession>
<keyword evidence="6 9" id="KW-1133">Transmembrane helix</keyword>
<keyword evidence="7 9" id="KW-0472">Membrane</keyword>
<feature type="transmembrane region" description="Helical" evidence="9">
    <location>
        <begin position="362"/>
        <end position="388"/>
    </location>
</feature>
<dbReference type="InterPro" id="IPR052180">
    <property type="entry name" value="NhaC_Na-H+_Antiporter"/>
</dbReference>
<feature type="transmembrane region" description="Helical" evidence="9">
    <location>
        <begin position="260"/>
        <end position="277"/>
    </location>
</feature>
<evidence type="ECO:0000313" key="12">
    <source>
        <dbReference type="Proteomes" id="UP000767291"/>
    </source>
</evidence>
<feature type="transmembrane region" description="Helical" evidence="9">
    <location>
        <begin position="318"/>
        <end position="341"/>
    </location>
</feature>
<dbReference type="EMBL" id="JAGGJX010000002">
    <property type="protein sequence ID" value="MBP1854883.1"/>
    <property type="molecule type" value="Genomic_DNA"/>
</dbReference>
<keyword evidence="12" id="KW-1185">Reference proteome</keyword>
<evidence type="ECO:0000259" key="10">
    <source>
        <dbReference type="Pfam" id="PF03553"/>
    </source>
</evidence>
<dbReference type="InterPro" id="IPR018461">
    <property type="entry name" value="Na/H_Antiport_NhaC-like_C"/>
</dbReference>
<comment type="similarity">
    <text evidence="8">Belongs to the NhaC Na(+)/H(+) (TC 2.A.35) antiporter family.</text>
</comment>
<keyword evidence="5 9" id="KW-0812">Transmembrane</keyword>
<reference evidence="11 12" key="1">
    <citation type="submission" date="2021-03" db="EMBL/GenBank/DDBJ databases">
        <title>Genomic Encyclopedia of Type Strains, Phase IV (KMG-IV): sequencing the most valuable type-strain genomes for metagenomic binning, comparative biology and taxonomic classification.</title>
        <authorList>
            <person name="Goeker M."/>
        </authorList>
    </citation>
    <scope>NUCLEOTIDE SEQUENCE [LARGE SCALE GENOMIC DNA]</scope>
    <source>
        <strain evidence="11 12">DSM 1289</strain>
    </source>
</reference>
<comment type="subcellular location">
    <subcellularLocation>
        <location evidence="1">Cell membrane</location>
        <topology evidence="1">Multi-pass membrane protein</topology>
    </subcellularLocation>
</comment>
<dbReference type="PANTHER" id="PTHR33451:SF3">
    <property type="entry name" value="MALATE-2H(+)_NA(+)-LACTATE ANTIPORTER"/>
    <property type="match status" value="1"/>
</dbReference>
<dbReference type="Proteomes" id="UP000767291">
    <property type="component" value="Unassembled WGS sequence"/>
</dbReference>
<feature type="transmembrane region" description="Helical" evidence="9">
    <location>
        <begin position="12"/>
        <end position="32"/>
    </location>
</feature>
<feature type="transmembrane region" description="Helical" evidence="9">
    <location>
        <begin position="426"/>
        <end position="450"/>
    </location>
</feature>
<evidence type="ECO:0000256" key="3">
    <source>
        <dbReference type="ARBA" id="ARBA00022449"/>
    </source>
</evidence>
<feature type="transmembrane region" description="Helical" evidence="9">
    <location>
        <begin position="197"/>
        <end position="216"/>
    </location>
</feature>
<proteinExistence type="inferred from homology"/>
<keyword evidence="4" id="KW-1003">Cell membrane</keyword>
<evidence type="ECO:0000256" key="1">
    <source>
        <dbReference type="ARBA" id="ARBA00004651"/>
    </source>
</evidence>
<dbReference type="NCBIfam" id="TIGR00931">
    <property type="entry name" value="antiport_nhaC"/>
    <property type="match status" value="1"/>
</dbReference>
<sequence>MSNTEKRKPTFRFALLVILAVVGFATIGMVGFGASVTTVFLLSWLIVVPAAMKLGYTNSEIERAGFEVGVDAFQSNFIILSVGVLIAAWLASGTIPTIVYGGLLTITPKYFLVATLLICSATSLATGTSWGTLGTSGVALMAIGNSMGVHPGLTAGAIISGAFFGDKMSPLSDSTNLAAAVCKTDIMTHIKHMMGTTVPSFMICLVLYTVIGFKYAGNTIDSHQINEVMTVLESNFHIGFVALIPIIFLMILLVLQKPPIISILSSAVMAGIIAFFQEGQKIPDILDYMLNGFNIETGLEYTDKLLNRGGIMSMAETALLVFVVFVIAGILQRTGFLEVLLEPMIKKIGQSRTKLVGTTFIVSYLANAFSSSMMFTSVFVGTAMSPIFREFKLKPENLSRIIEDTATLGAPLIPWNSNAIFCSQTLGVGVFTFIPFCFLNWISPIINFIYGATGFNMNTYTDEELIELEKRELECQNFANI</sequence>
<keyword evidence="2" id="KW-0813">Transport</keyword>
<dbReference type="Pfam" id="PF03553">
    <property type="entry name" value="Na_H_antiporter"/>
    <property type="match status" value="1"/>
</dbReference>
<gene>
    <name evidence="11" type="ORF">J2Z43_001276</name>
</gene>